<feature type="transmembrane region" description="Helical" evidence="1">
    <location>
        <begin position="105"/>
        <end position="125"/>
    </location>
</feature>
<dbReference type="AlphaFoldDB" id="A0A845BGI6"/>
<keyword evidence="1" id="KW-1133">Transmembrane helix</keyword>
<comment type="caution">
    <text evidence="2">The sequence shown here is derived from an EMBL/GenBank/DDBJ whole genome shotgun (WGS) entry which is preliminary data.</text>
</comment>
<organism evidence="2 3">
    <name type="scientific">Teichococcus coralli</name>
    <dbReference type="NCBI Taxonomy" id="2545983"/>
    <lineage>
        <taxon>Bacteria</taxon>
        <taxon>Pseudomonadati</taxon>
        <taxon>Pseudomonadota</taxon>
        <taxon>Alphaproteobacteria</taxon>
        <taxon>Acetobacterales</taxon>
        <taxon>Roseomonadaceae</taxon>
        <taxon>Roseomonas</taxon>
    </lineage>
</organism>
<evidence type="ECO:0000256" key="1">
    <source>
        <dbReference type="SAM" id="Phobius"/>
    </source>
</evidence>
<keyword evidence="1" id="KW-0472">Membrane</keyword>
<dbReference type="RefSeq" id="WP_160939524.1">
    <property type="nucleotide sequence ID" value="NZ_SNVJ01000045.1"/>
</dbReference>
<keyword evidence="3" id="KW-1185">Reference proteome</keyword>
<feature type="transmembrane region" description="Helical" evidence="1">
    <location>
        <begin position="31"/>
        <end position="49"/>
    </location>
</feature>
<dbReference type="OrthoDB" id="9958218at2"/>
<dbReference type="EMBL" id="SNVJ01000045">
    <property type="protein sequence ID" value="MXP66115.1"/>
    <property type="molecule type" value="Genomic_DNA"/>
</dbReference>
<name>A0A845BGI6_9PROT</name>
<evidence type="ECO:0000313" key="2">
    <source>
        <dbReference type="EMBL" id="MXP66115.1"/>
    </source>
</evidence>
<dbReference type="Proteomes" id="UP000460715">
    <property type="component" value="Unassembled WGS sequence"/>
</dbReference>
<sequence>MSDVPDLRGGDAGRAFAETFKFYEDGKHRRYSLLFAVNGGALTVAKLFADPQASRFLGGLTLGQLAAGLVIFTLAMGVDIWVFGLRMRERSGTGGKSAWRGVFSMVGRIVLAVICALIVCGWLQVMRGAPA</sequence>
<accession>A0A845BGI6</accession>
<feature type="transmembrane region" description="Helical" evidence="1">
    <location>
        <begin position="61"/>
        <end position="84"/>
    </location>
</feature>
<reference evidence="2 3" key="1">
    <citation type="submission" date="2019-03" db="EMBL/GenBank/DDBJ databases">
        <title>Roseomonas sp. a novel Roseomonas species isolated from Sea whip Gorgonian.</title>
        <authorList>
            <person name="Li F."/>
            <person name="Pan X."/>
            <person name="Huang S."/>
            <person name="Li Z."/>
            <person name="Meng B."/>
        </authorList>
    </citation>
    <scope>NUCLEOTIDE SEQUENCE [LARGE SCALE GENOMIC DNA]</scope>
    <source>
        <strain evidence="2 3">M0104</strain>
    </source>
</reference>
<gene>
    <name evidence="2" type="ORF">E0493_22510</name>
</gene>
<proteinExistence type="predicted"/>
<protein>
    <submittedName>
        <fullName evidence="2">Uncharacterized protein</fullName>
    </submittedName>
</protein>
<evidence type="ECO:0000313" key="3">
    <source>
        <dbReference type="Proteomes" id="UP000460715"/>
    </source>
</evidence>
<keyword evidence="1" id="KW-0812">Transmembrane</keyword>